<organism evidence="1 2">
    <name type="scientific">Sediminicola arcticus</name>
    <dbReference type="NCBI Taxonomy" id="1574308"/>
    <lineage>
        <taxon>Bacteria</taxon>
        <taxon>Pseudomonadati</taxon>
        <taxon>Bacteroidota</taxon>
        <taxon>Flavobacteriia</taxon>
        <taxon>Flavobacteriales</taxon>
        <taxon>Flavobacteriaceae</taxon>
        <taxon>Sediminicola</taxon>
    </lineage>
</organism>
<protein>
    <submittedName>
        <fullName evidence="1">Carboxypeptidase regulatory-like domain-containing protein</fullName>
    </submittedName>
</protein>
<evidence type="ECO:0000313" key="1">
    <source>
        <dbReference type="EMBL" id="MET6991678.1"/>
    </source>
</evidence>
<dbReference type="InterPro" id="IPR008969">
    <property type="entry name" value="CarboxyPept-like_regulatory"/>
</dbReference>
<evidence type="ECO:0000313" key="2">
    <source>
        <dbReference type="Proteomes" id="UP001549799"/>
    </source>
</evidence>
<sequence>MLTCTTLLAQEKITITGQLLEESTNEPLSFANVSVTNSATNTLVTGAITDENGRFKI</sequence>
<comment type="caution">
    <text evidence="1">The sequence shown here is derived from an EMBL/GenBank/DDBJ whole genome shotgun (WGS) entry which is preliminary data.</text>
</comment>
<keyword evidence="2" id="KW-1185">Reference proteome</keyword>
<reference evidence="1 2" key="1">
    <citation type="submission" date="2024-07" db="EMBL/GenBank/DDBJ databases">
        <title>The genome sequence of type strain Sediminicola arcticus GDMCC 1.2805.</title>
        <authorList>
            <person name="Liu Y."/>
        </authorList>
    </citation>
    <scope>NUCLEOTIDE SEQUENCE [LARGE SCALE GENOMIC DNA]</scope>
    <source>
        <strain evidence="1 2">GDMCC 1.2805</strain>
    </source>
</reference>
<dbReference type="EMBL" id="JBEXAE010000007">
    <property type="protein sequence ID" value="MET6991678.1"/>
    <property type="molecule type" value="Genomic_DNA"/>
</dbReference>
<dbReference type="SUPFAM" id="SSF49464">
    <property type="entry name" value="Carboxypeptidase regulatory domain-like"/>
    <property type="match status" value="1"/>
</dbReference>
<dbReference type="Proteomes" id="UP001549799">
    <property type="component" value="Unassembled WGS sequence"/>
</dbReference>
<dbReference type="RefSeq" id="WP_354616224.1">
    <property type="nucleotide sequence ID" value="NZ_JBEXAE010000007.1"/>
</dbReference>
<accession>A0ABV2SX02</accession>
<dbReference type="Pfam" id="PF13620">
    <property type="entry name" value="CarboxypepD_reg"/>
    <property type="match status" value="1"/>
</dbReference>
<name>A0ABV2SX02_9FLAO</name>
<gene>
    <name evidence="1" type="ORF">ABXZ36_13580</name>
</gene>
<proteinExistence type="predicted"/>